<reference evidence="1" key="1">
    <citation type="journal article" date="2021" name="bioRxiv">
        <title>Whole Genome Assembly and Annotation of Northern Wild Rice, Zizania palustris L., Supports a Whole Genome Duplication in the Zizania Genus.</title>
        <authorList>
            <person name="Haas M."/>
            <person name="Kono T."/>
            <person name="Macchietto M."/>
            <person name="Millas R."/>
            <person name="McGilp L."/>
            <person name="Shao M."/>
            <person name="Duquette J."/>
            <person name="Hirsch C.N."/>
            <person name="Kimball J."/>
        </authorList>
    </citation>
    <scope>NUCLEOTIDE SEQUENCE</scope>
    <source>
        <tissue evidence="1">Fresh leaf tissue</tissue>
    </source>
</reference>
<evidence type="ECO:0000313" key="1">
    <source>
        <dbReference type="EMBL" id="KAG8044054.1"/>
    </source>
</evidence>
<evidence type="ECO:0000313" key="2">
    <source>
        <dbReference type="Proteomes" id="UP000729402"/>
    </source>
</evidence>
<dbReference type="Proteomes" id="UP000729402">
    <property type="component" value="Unassembled WGS sequence"/>
</dbReference>
<accession>A0A8J5RE16</accession>
<proteinExistence type="predicted"/>
<organism evidence="1 2">
    <name type="scientific">Zizania palustris</name>
    <name type="common">Northern wild rice</name>
    <dbReference type="NCBI Taxonomy" id="103762"/>
    <lineage>
        <taxon>Eukaryota</taxon>
        <taxon>Viridiplantae</taxon>
        <taxon>Streptophyta</taxon>
        <taxon>Embryophyta</taxon>
        <taxon>Tracheophyta</taxon>
        <taxon>Spermatophyta</taxon>
        <taxon>Magnoliopsida</taxon>
        <taxon>Liliopsida</taxon>
        <taxon>Poales</taxon>
        <taxon>Poaceae</taxon>
        <taxon>BOP clade</taxon>
        <taxon>Oryzoideae</taxon>
        <taxon>Oryzeae</taxon>
        <taxon>Zizaniinae</taxon>
        <taxon>Zizania</taxon>
    </lineage>
</organism>
<keyword evidence="2" id="KW-1185">Reference proteome</keyword>
<name>A0A8J5RE16_ZIZPA</name>
<comment type="caution">
    <text evidence="1">The sequence shown here is derived from an EMBL/GenBank/DDBJ whole genome shotgun (WGS) entry which is preliminary data.</text>
</comment>
<gene>
    <name evidence="1" type="ORF">GUJ93_ZPchr0458g22707</name>
</gene>
<reference evidence="1" key="2">
    <citation type="submission" date="2021-02" db="EMBL/GenBank/DDBJ databases">
        <authorList>
            <person name="Kimball J.A."/>
            <person name="Haas M.W."/>
            <person name="Macchietto M."/>
            <person name="Kono T."/>
            <person name="Duquette J."/>
            <person name="Shao M."/>
        </authorList>
    </citation>
    <scope>NUCLEOTIDE SEQUENCE</scope>
    <source>
        <tissue evidence="1">Fresh leaf tissue</tissue>
    </source>
</reference>
<protein>
    <submittedName>
        <fullName evidence="1">Uncharacterized protein</fullName>
    </submittedName>
</protein>
<sequence>MPTSSALDELVELSLEGFMSALHSMDRVNCGFTSTYARDRTVVRRIIGTAATLFPGLPARRQRRPPPYSGTLFPVTPTLTVLRCSSPGRTCSDLRKPGSAFDVFIIRDV</sequence>
<dbReference type="EMBL" id="JAAALK010000953">
    <property type="protein sequence ID" value="KAG8044054.1"/>
    <property type="molecule type" value="Genomic_DNA"/>
</dbReference>
<dbReference type="AlphaFoldDB" id="A0A8J5RE16"/>